<feature type="chain" id="PRO_5002364434" description="DUF4005 domain-containing protein" evidence="2">
    <location>
        <begin position="18"/>
        <end position="140"/>
    </location>
</feature>
<feature type="signal peptide" evidence="2">
    <location>
        <begin position="1"/>
        <end position="17"/>
    </location>
</feature>
<evidence type="ECO:0000256" key="1">
    <source>
        <dbReference type="SAM" id="MobiDB-lite"/>
    </source>
</evidence>
<protein>
    <recommendedName>
        <fullName evidence="5">DUF4005 domain-containing protein</fullName>
    </recommendedName>
</protein>
<feature type="region of interest" description="Disordered" evidence="1">
    <location>
        <begin position="45"/>
        <end position="140"/>
    </location>
</feature>
<dbReference type="EnsemblPlants" id="OPUNC02G08100.1">
    <property type="protein sequence ID" value="OPUNC02G08100.1"/>
    <property type="gene ID" value="OPUNC02G08100"/>
</dbReference>
<reference evidence="3" key="1">
    <citation type="submission" date="2015-04" db="UniProtKB">
        <authorList>
            <consortium name="EnsemblPlants"/>
        </authorList>
    </citation>
    <scope>IDENTIFICATION</scope>
</reference>
<dbReference type="Gramene" id="OPUNC02G08100.1">
    <property type="protein sequence ID" value="OPUNC02G08100.1"/>
    <property type="gene ID" value="OPUNC02G08100"/>
</dbReference>
<evidence type="ECO:0000313" key="4">
    <source>
        <dbReference type="Proteomes" id="UP000026962"/>
    </source>
</evidence>
<keyword evidence="2" id="KW-0732">Signal</keyword>
<name>A0A0E0JXF9_ORYPU</name>
<evidence type="ECO:0000313" key="3">
    <source>
        <dbReference type="EnsemblPlants" id="OPUNC02G08100.1"/>
    </source>
</evidence>
<sequence length="140" mass="15230">MVAVVGACWIWCSRADAATMLLRRFVLCLQLLDAAPRFGWKHAKNVTRSANSNLNSTRQNLLQKSATSNKTVKTYQANQDSFGETSGPGVDLGALAHLQQPSGSRGEPRSAPSSRWSGNPHSHFSNNSHGLVVRGRSTKR</sequence>
<reference evidence="3" key="2">
    <citation type="submission" date="2018-05" db="EMBL/GenBank/DDBJ databases">
        <title>OpunRS2 (Oryza punctata Reference Sequence Version 2).</title>
        <authorList>
            <person name="Zhang J."/>
            <person name="Kudrna D."/>
            <person name="Lee S."/>
            <person name="Talag J."/>
            <person name="Welchert J."/>
            <person name="Wing R.A."/>
        </authorList>
    </citation>
    <scope>NUCLEOTIDE SEQUENCE [LARGE SCALE GENOMIC DNA]</scope>
</reference>
<feature type="compositionally biased region" description="Polar residues" evidence="1">
    <location>
        <begin position="111"/>
        <end position="129"/>
    </location>
</feature>
<dbReference type="HOGENOM" id="CLU_1838392_0_0_1"/>
<keyword evidence="4" id="KW-1185">Reference proteome</keyword>
<proteinExistence type="predicted"/>
<dbReference type="Proteomes" id="UP000026962">
    <property type="component" value="Chromosome 2"/>
</dbReference>
<organism evidence="3">
    <name type="scientific">Oryza punctata</name>
    <name type="common">Red rice</name>
    <dbReference type="NCBI Taxonomy" id="4537"/>
    <lineage>
        <taxon>Eukaryota</taxon>
        <taxon>Viridiplantae</taxon>
        <taxon>Streptophyta</taxon>
        <taxon>Embryophyta</taxon>
        <taxon>Tracheophyta</taxon>
        <taxon>Spermatophyta</taxon>
        <taxon>Magnoliopsida</taxon>
        <taxon>Liliopsida</taxon>
        <taxon>Poales</taxon>
        <taxon>Poaceae</taxon>
        <taxon>BOP clade</taxon>
        <taxon>Oryzoideae</taxon>
        <taxon>Oryzeae</taxon>
        <taxon>Oryzinae</taxon>
        <taxon>Oryza</taxon>
    </lineage>
</organism>
<feature type="compositionally biased region" description="Polar residues" evidence="1">
    <location>
        <begin position="46"/>
        <end position="84"/>
    </location>
</feature>
<evidence type="ECO:0008006" key="5">
    <source>
        <dbReference type="Google" id="ProtNLM"/>
    </source>
</evidence>
<evidence type="ECO:0000256" key="2">
    <source>
        <dbReference type="SAM" id="SignalP"/>
    </source>
</evidence>
<dbReference type="AlphaFoldDB" id="A0A0E0JXF9"/>
<accession>A0A0E0JXF9</accession>